<evidence type="ECO:0000256" key="8">
    <source>
        <dbReference type="ARBA" id="ARBA00022723"/>
    </source>
</evidence>
<keyword evidence="3 16" id="KW-0515">Mutator protein</keyword>
<feature type="compositionally biased region" description="Basic and acidic residues" evidence="17">
    <location>
        <begin position="409"/>
        <end position="421"/>
    </location>
</feature>
<dbReference type="SUPFAM" id="SSF56672">
    <property type="entry name" value="DNA/RNA polymerases"/>
    <property type="match status" value="1"/>
</dbReference>
<dbReference type="GO" id="GO:0042276">
    <property type="term" value="P:error-prone translesion synthesis"/>
    <property type="evidence" value="ECO:0007669"/>
    <property type="project" value="TreeGrafter"/>
</dbReference>
<dbReference type="InterPro" id="IPR022880">
    <property type="entry name" value="DNApol_IV"/>
</dbReference>
<evidence type="ECO:0000256" key="7">
    <source>
        <dbReference type="ARBA" id="ARBA00022705"/>
    </source>
</evidence>
<dbReference type="Gene3D" id="3.30.70.270">
    <property type="match status" value="1"/>
</dbReference>
<keyword evidence="10 16" id="KW-0460">Magnesium</keyword>
<accession>A0A6M8IW91</accession>
<evidence type="ECO:0000256" key="4">
    <source>
        <dbReference type="ARBA" id="ARBA00022490"/>
    </source>
</evidence>
<evidence type="ECO:0000256" key="12">
    <source>
        <dbReference type="ARBA" id="ARBA00023125"/>
    </source>
</evidence>
<organism evidence="19 20">
    <name type="scientific">Berryella wangjianweii</name>
    <dbReference type="NCBI Taxonomy" id="2734634"/>
    <lineage>
        <taxon>Bacteria</taxon>
        <taxon>Bacillati</taxon>
        <taxon>Actinomycetota</taxon>
        <taxon>Coriobacteriia</taxon>
        <taxon>Eggerthellales</taxon>
        <taxon>Eggerthellaceae</taxon>
        <taxon>Berryella</taxon>
    </lineage>
</organism>
<dbReference type="InterPro" id="IPR050116">
    <property type="entry name" value="DNA_polymerase-Y"/>
</dbReference>
<dbReference type="InterPro" id="IPR001126">
    <property type="entry name" value="UmuC"/>
</dbReference>
<feature type="compositionally biased region" description="Polar residues" evidence="17">
    <location>
        <begin position="422"/>
        <end position="432"/>
    </location>
</feature>
<dbReference type="PROSITE" id="PS50173">
    <property type="entry name" value="UMUC"/>
    <property type="match status" value="1"/>
</dbReference>
<dbReference type="Gene3D" id="1.10.150.20">
    <property type="entry name" value="5' to 3' exonuclease, C-terminal subdomain"/>
    <property type="match status" value="1"/>
</dbReference>
<dbReference type="CDD" id="cd03586">
    <property type="entry name" value="PolY_Pol_IV_kappa"/>
    <property type="match status" value="1"/>
</dbReference>
<feature type="region of interest" description="Disordered" evidence="17">
    <location>
        <begin position="409"/>
        <end position="438"/>
    </location>
</feature>
<dbReference type="GO" id="GO:0006261">
    <property type="term" value="P:DNA-templated DNA replication"/>
    <property type="evidence" value="ECO:0007669"/>
    <property type="project" value="UniProtKB-UniRule"/>
</dbReference>
<dbReference type="InterPro" id="IPR036775">
    <property type="entry name" value="DNA_pol_Y-fam_lit_finger_sf"/>
</dbReference>
<evidence type="ECO:0000256" key="1">
    <source>
        <dbReference type="ARBA" id="ARBA00004496"/>
    </source>
</evidence>
<evidence type="ECO:0000256" key="14">
    <source>
        <dbReference type="ARBA" id="ARBA00025589"/>
    </source>
</evidence>
<comment type="cofactor">
    <cofactor evidence="16">
        <name>Mg(2+)</name>
        <dbReference type="ChEBI" id="CHEBI:18420"/>
    </cofactor>
    <text evidence="16">Binds 2 magnesium ions per subunit.</text>
</comment>
<keyword evidence="6 16" id="KW-0548">Nucleotidyltransferase</keyword>
<dbReference type="AlphaFoldDB" id="A0A6M8IW91"/>
<dbReference type="GO" id="GO:0006281">
    <property type="term" value="P:DNA repair"/>
    <property type="evidence" value="ECO:0007669"/>
    <property type="project" value="UniProtKB-UniRule"/>
</dbReference>
<sequence>MPFDEVPQPQGAGPFPTSGLPDWGGARAILLVDLDAFFASVEQLDHPGWRGKPVIVGGSPTRRGVVSTASYEARAFGVHSAMPSSTAAALCPHAIWTEGRFARYRAVSRQVMDVLLDESPFMRQVSIDEAFLDVTPGRARGDHPVLVAARIQRRVAELGVTCSIGVATTRSVAKIASDRDKPRGLTVVYPGQERGFLQRLSLRELSGIGEAAERKLNGMGIRTLGDLMDASDERVLRALGKQGATMLARVRGTEDDAVRPEREVKSVSSETSFAVDASTVEEVRAALFAMAAKVGWRLRRAGLEASTVTVKVRYADRTAHTAQQRLSAATNSDFALREVALELLPKVWAPGMRLRLVGIAASGFGAHEAFQPSLFDDGQDAAAPAKGHRRPRNADALLSAADAVRERFGEKAVQFGHERRTQQNTTGSSSKNPADYLD</sequence>
<dbReference type="GO" id="GO:0003887">
    <property type="term" value="F:DNA-directed DNA polymerase activity"/>
    <property type="evidence" value="ECO:0007669"/>
    <property type="project" value="UniProtKB-UniRule"/>
</dbReference>
<feature type="active site" evidence="16">
    <location>
        <position position="129"/>
    </location>
</feature>
<keyword evidence="7 16" id="KW-0235">DNA replication</keyword>
<dbReference type="PANTHER" id="PTHR11076">
    <property type="entry name" value="DNA REPAIR POLYMERASE UMUC / TRANSFERASE FAMILY MEMBER"/>
    <property type="match status" value="1"/>
</dbReference>
<protein>
    <recommendedName>
        <fullName evidence="16">DNA polymerase IV</fullName>
        <shortName evidence="16">Pol IV</shortName>
        <ecNumber evidence="16">2.7.7.7</ecNumber>
    </recommendedName>
</protein>
<keyword evidence="20" id="KW-1185">Reference proteome</keyword>
<dbReference type="Gene3D" id="3.40.1170.60">
    <property type="match status" value="1"/>
</dbReference>
<feature type="binding site" evidence="16">
    <location>
        <position position="128"/>
    </location>
    <ligand>
        <name>Mg(2+)</name>
        <dbReference type="ChEBI" id="CHEBI:18420"/>
    </ligand>
</feature>
<dbReference type="RefSeq" id="WP_173163671.1">
    <property type="nucleotide sequence ID" value="NZ_CP053716.1"/>
</dbReference>
<feature type="domain" description="UmuC" evidence="18">
    <location>
        <begin position="29"/>
        <end position="209"/>
    </location>
</feature>
<evidence type="ECO:0000256" key="6">
    <source>
        <dbReference type="ARBA" id="ARBA00022695"/>
    </source>
</evidence>
<dbReference type="PANTHER" id="PTHR11076:SF33">
    <property type="entry name" value="DNA POLYMERASE KAPPA"/>
    <property type="match status" value="1"/>
</dbReference>
<dbReference type="Pfam" id="PF11799">
    <property type="entry name" value="IMS_C"/>
    <property type="match status" value="1"/>
</dbReference>
<evidence type="ECO:0000256" key="5">
    <source>
        <dbReference type="ARBA" id="ARBA00022679"/>
    </source>
</evidence>
<evidence type="ECO:0000256" key="16">
    <source>
        <dbReference type="HAMAP-Rule" id="MF_01113"/>
    </source>
</evidence>
<dbReference type="NCBIfam" id="NF002677">
    <property type="entry name" value="PRK02406.1"/>
    <property type="match status" value="1"/>
</dbReference>
<name>A0A6M8IW91_9ACTN</name>
<keyword evidence="5 16" id="KW-0808">Transferase</keyword>
<keyword evidence="9 16" id="KW-0227">DNA damage</keyword>
<keyword evidence="13 16" id="KW-0234">DNA repair</keyword>
<dbReference type="InterPro" id="IPR043502">
    <property type="entry name" value="DNA/RNA_pol_sf"/>
</dbReference>
<evidence type="ECO:0000256" key="13">
    <source>
        <dbReference type="ARBA" id="ARBA00023204"/>
    </source>
</evidence>
<evidence type="ECO:0000256" key="17">
    <source>
        <dbReference type="SAM" id="MobiDB-lite"/>
    </source>
</evidence>
<dbReference type="EC" id="2.7.7.7" evidence="16"/>
<dbReference type="EMBL" id="CP053716">
    <property type="protein sequence ID" value="QKF06945.1"/>
    <property type="molecule type" value="Genomic_DNA"/>
</dbReference>
<comment type="catalytic activity">
    <reaction evidence="15 16">
        <text>DNA(n) + a 2'-deoxyribonucleoside 5'-triphosphate = DNA(n+1) + diphosphate</text>
        <dbReference type="Rhea" id="RHEA:22508"/>
        <dbReference type="Rhea" id="RHEA-COMP:17339"/>
        <dbReference type="Rhea" id="RHEA-COMP:17340"/>
        <dbReference type="ChEBI" id="CHEBI:33019"/>
        <dbReference type="ChEBI" id="CHEBI:61560"/>
        <dbReference type="ChEBI" id="CHEBI:173112"/>
        <dbReference type="EC" id="2.7.7.7"/>
    </reaction>
</comment>
<dbReference type="Pfam" id="PF00817">
    <property type="entry name" value="IMS"/>
    <property type="match status" value="1"/>
</dbReference>
<dbReference type="GO" id="GO:0009432">
    <property type="term" value="P:SOS response"/>
    <property type="evidence" value="ECO:0007669"/>
    <property type="project" value="TreeGrafter"/>
</dbReference>
<dbReference type="KEGG" id="bwa:HLV38_01495"/>
<dbReference type="GO" id="GO:0005829">
    <property type="term" value="C:cytosol"/>
    <property type="evidence" value="ECO:0007669"/>
    <property type="project" value="TreeGrafter"/>
</dbReference>
<gene>
    <name evidence="16 19" type="primary">dinB</name>
    <name evidence="19" type="ORF">HLV38_01495</name>
</gene>
<keyword evidence="12 16" id="KW-0238">DNA-binding</keyword>
<reference evidence="20" key="1">
    <citation type="submission" date="2020-05" db="EMBL/GenBank/DDBJ databases">
        <title>Novel species in genus Nocardioides.</title>
        <authorList>
            <person name="Zhang G."/>
        </authorList>
    </citation>
    <scope>NUCLEOTIDE SEQUENCE [LARGE SCALE GENOMIC DNA]</scope>
    <source>
        <strain evidence="20">zg-1050</strain>
    </source>
</reference>
<keyword evidence="4 16" id="KW-0963">Cytoplasm</keyword>
<dbReference type="Gene3D" id="3.30.1490.100">
    <property type="entry name" value="DNA polymerase, Y-family, little finger domain"/>
    <property type="match status" value="1"/>
</dbReference>
<proteinExistence type="inferred from homology"/>
<keyword evidence="11 16" id="KW-0239">DNA-directed DNA polymerase</keyword>
<evidence type="ECO:0000256" key="11">
    <source>
        <dbReference type="ARBA" id="ARBA00022932"/>
    </source>
</evidence>
<dbReference type="HAMAP" id="MF_01113">
    <property type="entry name" value="DNApol_IV"/>
    <property type="match status" value="1"/>
</dbReference>
<evidence type="ECO:0000256" key="9">
    <source>
        <dbReference type="ARBA" id="ARBA00022763"/>
    </source>
</evidence>
<keyword evidence="8 16" id="KW-0479">Metal-binding</keyword>
<comment type="subunit">
    <text evidence="16">Monomer.</text>
</comment>
<feature type="site" description="Substrate discrimination" evidence="16">
    <location>
        <position position="38"/>
    </location>
</feature>
<dbReference type="SUPFAM" id="SSF100879">
    <property type="entry name" value="Lesion bypass DNA polymerase (Y-family), little finger domain"/>
    <property type="match status" value="1"/>
</dbReference>
<comment type="subcellular location">
    <subcellularLocation>
        <location evidence="1 16">Cytoplasm</location>
    </subcellularLocation>
</comment>
<evidence type="ECO:0000313" key="20">
    <source>
        <dbReference type="Proteomes" id="UP000503297"/>
    </source>
</evidence>
<evidence type="ECO:0000256" key="3">
    <source>
        <dbReference type="ARBA" id="ARBA00022457"/>
    </source>
</evidence>
<evidence type="ECO:0000256" key="15">
    <source>
        <dbReference type="ARBA" id="ARBA00049244"/>
    </source>
</evidence>
<evidence type="ECO:0000256" key="10">
    <source>
        <dbReference type="ARBA" id="ARBA00022842"/>
    </source>
</evidence>
<feature type="binding site" evidence="16">
    <location>
        <position position="33"/>
    </location>
    <ligand>
        <name>Mg(2+)</name>
        <dbReference type="ChEBI" id="CHEBI:18420"/>
    </ligand>
</feature>
<evidence type="ECO:0000256" key="2">
    <source>
        <dbReference type="ARBA" id="ARBA00010945"/>
    </source>
</evidence>
<dbReference type="Proteomes" id="UP000503297">
    <property type="component" value="Chromosome"/>
</dbReference>
<dbReference type="GO" id="GO:0000287">
    <property type="term" value="F:magnesium ion binding"/>
    <property type="evidence" value="ECO:0007669"/>
    <property type="project" value="UniProtKB-UniRule"/>
</dbReference>
<dbReference type="FunFam" id="3.40.1170.60:FF:000001">
    <property type="entry name" value="DNA polymerase IV"/>
    <property type="match status" value="1"/>
</dbReference>
<evidence type="ECO:0000313" key="19">
    <source>
        <dbReference type="EMBL" id="QKF06945.1"/>
    </source>
</evidence>
<dbReference type="GO" id="GO:0003684">
    <property type="term" value="F:damaged DNA binding"/>
    <property type="evidence" value="ECO:0007669"/>
    <property type="project" value="InterPro"/>
</dbReference>
<evidence type="ECO:0000259" key="18">
    <source>
        <dbReference type="PROSITE" id="PS50173"/>
    </source>
</evidence>
<dbReference type="InterPro" id="IPR017961">
    <property type="entry name" value="DNA_pol_Y-fam_little_finger"/>
</dbReference>
<dbReference type="InterPro" id="IPR043128">
    <property type="entry name" value="Rev_trsase/Diguanyl_cyclase"/>
</dbReference>
<comment type="function">
    <text evidence="14 16">Poorly processive, error-prone DNA polymerase involved in untargeted mutagenesis. Copies undamaged DNA at stalled replication forks, which arise in vivo from mismatched or misaligned primer ends. These misaligned primers can be extended by PolIV. Exhibits no 3'-5' exonuclease (proofreading) activity. May be involved in translesional synthesis, in conjunction with the beta clamp from PolIII.</text>
</comment>
<comment type="similarity">
    <text evidence="2 16">Belongs to the DNA polymerase type-Y family.</text>
</comment>